<evidence type="ECO:0000256" key="1">
    <source>
        <dbReference type="ARBA" id="ARBA00010107"/>
    </source>
</evidence>
<dbReference type="GO" id="GO:0044545">
    <property type="term" value="C:NSL complex"/>
    <property type="evidence" value="ECO:0007669"/>
    <property type="project" value="TreeGrafter"/>
</dbReference>
<organism evidence="8 9">
    <name type="scientific">Dictyocaulus viviparus</name>
    <name type="common">Bovine lungworm</name>
    <dbReference type="NCBI Taxonomy" id="29172"/>
    <lineage>
        <taxon>Eukaryota</taxon>
        <taxon>Metazoa</taxon>
        <taxon>Ecdysozoa</taxon>
        <taxon>Nematoda</taxon>
        <taxon>Chromadorea</taxon>
        <taxon>Rhabditida</taxon>
        <taxon>Rhabditina</taxon>
        <taxon>Rhabditomorpha</taxon>
        <taxon>Strongyloidea</taxon>
        <taxon>Metastrongylidae</taxon>
        <taxon>Dictyocaulus</taxon>
    </lineage>
</organism>
<dbReference type="SUPFAM" id="SSF54160">
    <property type="entry name" value="Chromo domain-like"/>
    <property type="match status" value="1"/>
</dbReference>
<comment type="similarity">
    <text evidence="1 6">Belongs to the MYST (SAS/MOZ) family.</text>
</comment>
<dbReference type="EC" id="2.3.1.48" evidence="2 6"/>
<dbReference type="SUPFAM" id="SSF55729">
    <property type="entry name" value="Acyl-CoA N-acyltransferases (Nat)"/>
    <property type="match status" value="1"/>
</dbReference>
<gene>
    <name evidence="8" type="ORF">DICVIV_05008</name>
</gene>
<dbReference type="InterPro" id="IPR025995">
    <property type="entry name" value="Tudor-knot"/>
</dbReference>
<evidence type="ECO:0000256" key="6">
    <source>
        <dbReference type="RuleBase" id="RU361211"/>
    </source>
</evidence>
<dbReference type="PROSITE" id="PS51726">
    <property type="entry name" value="MYST_HAT"/>
    <property type="match status" value="1"/>
</dbReference>
<dbReference type="Pfam" id="PF01853">
    <property type="entry name" value="MOZ_SAS"/>
    <property type="match status" value="1"/>
</dbReference>
<dbReference type="GO" id="GO:0046972">
    <property type="term" value="F:histone H4K16 acetyltransferase activity"/>
    <property type="evidence" value="ECO:0007669"/>
    <property type="project" value="TreeGrafter"/>
</dbReference>
<evidence type="ECO:0000313" key="8">
    <source>
        <dbReference type="EMBL" id="KJH48882.1"/>
    </source>
</evidence>
<dbReference type="InterPro" id="IPR050603">
    <property type="entry name" value="MYST_HAT"/>
</dbReference>
<dbReference type="Gene3D" id="3.40.630.30">
    <property type="match status" value="1"/>
</dbReference>
<dbReference type="Pfam" id="PF11717">
    <property type="entry name" value="Tudor-knot"/>
    <property type="match status" value="1"/>
</dbReference>
<feature type="active site" description="Proton donor/acceptor" evidence="5">
    <location>
        <position position="244"/>
    </location>
</feature>
<dbReference type="Proteomes" id="UP000053766">
    <property type="component" value="Unassembled WGS sequence"/>
</dbReference>
<evidence type="ECO:0000256" key="4">
    <source>
        <dbReference type="ARBA" id="ARBA00022990"/>
    </source>
</evidence>
<reference evidence="8 9" key="1">
    <citation type="submission" date="2013-11" db="EMBL/GenBank/DDBJ databases">
        <title>Draft genome of the bovine lungworm Dictyocaulus viviparus.</title>
        <authorList>
            <person name="Mitreva M."/>
        </authorList>
    </citation>
    <scope>NUCLEOTIDE SEQUENCE [LARGE SCALE GENOMIC DNA]</scope>
    <source>
        <strain evidence="8 9">HannoverDv2000</strain>
    </source>
</reference>
<dbReference type="GO" id="GO:0035267">
    <property type="term" value="C:NuA4 histone acetyltransferase complex"/>
    <property type="evidence" value="ECO:0007669"/>
    <property type="project" value="TreeGrafter"/>
</dbReference>
<accession>A0A0D8XYG2</accession>
<evidence type="ECO:0000256" key="5">
    <source>
        <dbReference type="PIRSR" id="PIRSR602717-51"/>
    </source>
</evidence>
<feature type="domain" description="MYST-type HAT" evidence="7">
    <location>
        <begin position="65"/>
        <end position="349"/>
    </location>
</feature>
<dbReference type="GO" id="GO:0006355">
    <property type="term" value="P:regulation of DNA-templated transcription"/>
    <property type="evidence" value="ECO:0007669"/>
    <property type="project" value="InterPro"/>
</dbReference>
<dbReference type="InterPro" id="IPR036388">
    <property type="entry name" value="WH-like_DNA-bd_sf"/>
</dbReference>
<dbReference type="Gene3D" id="3.30.60.60">
    <property type="entry name" value="N-acetyl transferase-like"/>
    <property type="match status" value="1"/>
</dbReference>
<dbReference type="InterPro" id="IPR016181">
    <property type="entry name" value="Acyl_CoA_acyltransferase"/>
</dbReference>
<dbReference type="EMBL" id="KN716253">
    <property type="protein sequence ID" value="KJH48882.1"/>
    <property type="molecule type" value="Genomic_DNA"/>
</dbReference>
<evidence type="ECO:0000256" key="2">
    <source>
        <dbReference type="ARBA" id="ARBA00013184"/>
    </source>
</evidence>
<evidence type="ECO:0000259" key="7">
    <source>
        <dbReference type="PROSITE" id="PS51726"/>
    </source>
</evidence>
<protein>
    <recommendedName>
        <fullName evidence="2 6">Histone acetyltransferase</fullName>
        <ecNumber evidence="2 6">2.3.1.48</ecNumber>
    </recommendedName>
</protein>
<sequence>MAVLDTESVLIGEIYLVRGRRGCWRSATVLDKRVIKNGGVEFYMHFDGDDRRLDHWVASSRLKITEVKYIEVVRYGEFEIDTWYVSPYPDEYEKDKYLFICDRCFLYMRQERTYKIHLSTCNTKHPPGKEIYQDNVENIIVYEVDGEREKLYSQCLCLFAKLFMDHKAIYFDVSGFLFYVICEWNESGYLRAVGYFSKERVSSDGHNLNCILVFPPFQRHGYGSFLIQLSYELSRRQGVLGSPEKPLSDLGLLSYRHFWAYMIVDHLSSLMDMSWIRVTELANELGMQIDDVITTLEWLQLYEPSTVSETPKDTEPWVLIHLKTLDKLRKLVARPPRLMMNARLLHWRPCV</sequence>
<dbReference type="InterPro" id="IPR040706">
    <property type="entry name" value="Zf-MYST"/>
</dbReference>
<dbReference type="Pfam" id="PF17772">
    <property type="entry name" value="zf-MYST"/>
    <property type="match status" value="1"/>
</dbReference>
<keyword evidence="6" id="KW-0539">Nucleus</keyword>
<dbReference type="OrthoDB" id="787137at2759"/>
<dbReference type="Gene3D" id="2.30.30.140">
    <property type="match status" value="1"/>
</dbReference>
<dbReference type="GO" id="GO:0072487">
    <property type="term" value="C:MSL complex"/>
    <property type="evidence" value="ECO:0007669"/>
    <property type="project" value="TreeGrafter"/>
</dbReference>
<dbReference type="STRING" id="29172.A0A0D8XYG2"/>
<dbReference type="AlphaFoldDB" id="A0A0D8XYG2"/>
<dbReference type="GO" id="GO:0005634">
    <property type="term" value="C:nucleus"/>
    <property type="evidence" value="ECO:0007669"/>
    <property type="project" value="UniProtKB-SubCell"/>
</dbReference>
<keyword evidence="9" id="KW-1185">Reference proteome</keyword>
<comment type="catalytic activity">
    <reaction evidence="6">
        <text>L-lysyl-[protein] + acetyl-CoA = N(6)-acetyl-L-lysyl-[protein] + CoA + H(+)</text>
        <dbReference type="Rhea" id="RHEA:45948"/>
        <dbReference type="Rhea" id="RHEA-COMP:9752"/>
        <dbReference type="Rhea" id="RHEA-COMP:10731"/>
        <dbReference type="ChEBI" id="CHEBI:15378"/>
        <dbReference type="ChEBI" id="CHEBI:29969"/>
        <dbReference type="ChEBI" id="CHEBI:57287"/>
        <dbReference type="ChEBI" id="CHEBI:57288"/>
        <dbReference type="ChEBI" id="CHEBI:61930"/>
        <dbReference type="EC" id="2.3.1.48"/>
    </reaction>
</comment>
<dbReference type="InterPro" id="IPR016197">
    <property type="entry name" value="Chromo-like_dom_sf"/>
</dbReference>
<dbReference type="PANTHER" id="PTHR10615">
    <property type="entry name" value="HISTONE ACETYLTRANSFERASE"/>
    <property type="match status" value="1"/>
</dbReference>
<reference evidence="9" key="2">
    <citation type="journal article" date="2016" name="Sci. Rep.">
        <title>Dictyocaulus viviparus genome, variome and transcriptome elucidate lungworm biology and support future intervention.</title>
        <authorList>
            <person name="McNulty S.N."/>
            <person name="Strube C."/>
            <person name="Rosa B.A."/>
            <person name="Martin J.C."/>
            <person name="Tyagi R."/>
            <person name="Choi Y.J."/>
            <person name="Wang Q."/>
            <person name="Hallsworth Pepin K."/>
            <person name="Zhang X."/>
            <person name="Ozersky P."/>
            <person name="Wilson R.K."/>
            <person name="Sternberg P.W."/>
            <person name="Gasser R.B."/>
            <person name="Mitreva M."/>
        </authorList>
    </citation>
    <scope>NUCLEOTIDE SEQUENCE [LARGE SCALE GENOMIC DNA]</scope>
    <source>
        <strain evidence="9">HannoverDv2000</strain>
    </source>
</reference>
<proteinExistence type="inferred from homology"/>
<evidence type="ECO:0000256" key="3">
    <source>
        <dbReference type="ARBA" id="ARBA00022679"/>
    </source>
</evidence>
<comment type="subcellular location">
    <subcellularLocation>
        <location evidence="6">Nucleus</location>
    </subcellularLocation>
</comment>
<keyword evidence="3" id="KW-0808">Transferase</keyword>
<dbReference type="FunFam" id="3.30.60.60:FF:000001">
    <property type="entry name" value="Histone acetyltransferase"/>
    <property type="match status" value="1"/>
</dbReference>
<dbReference type="InterPro" id="IPR002717">
    <property type="entry name" value="HAT_MYST-type"/>
</dbReference>
<keyword evidence="4" id="KW-0007">Acetylation</keyword>
<evidence type="ECO:0000313" key="9">
    <source>
        <dbReference type="Proteomes" id="UP000053766"/>
    </source>
</evidence>
<dbReference type="PANTHER" id="PTHR10615:SF82">
    <property type="entry name" value="HISTONE ACETYLTRANSFERASE KAT8"/>
    <property type="match status" value="1"/>
</dbReference>
<name>A0A0D8XYG2_DICVI</name>
<dbReference type="Gene3D" id="1.10.10.10">
    <property type="entry name" value="Winged helix-like DNA-binding domain superfamily/Winged helix DNA-binding domain"/>
    <property type="match status" value="1"/>
</dbReference>